<feature type="compositionally biased region" description="Polar residues" evidence="6">
    <location>
        <begin position="56"/>
        <end position="72"/>
    </location>
</feature>
<feature type="region of interest" description="Disordered" evidence="6">
    <location>
        <begin position="1"/>
        <end position="30"/>
    </location>
</feature>
<evidence type="ECO:0000259" key="7">
    <source>
        <dbReference type="Pfam" id="PF01967"/>
    </source>
</evidence>
<sequence length="571" mass="61488">MQVRNYSSDRGDSEEQSSSDSKGSTTPAARVASAFGFQSLSGLFEQPAGGRYSSPREAQSTGNTHLSATSQNGEGGADHSLHARREDNHTSETSAQERVGSALSDRSASSAATEAEPLDELSSRQAESQHAHTSAEIEAAFRNKFEAAGPAETTFSARRSPREGPSRPTPRRPRNRKSDLVTRPATATSMPWKRANPFAGTANLQTPQDQALRRVTPPNLVTPVAERPWGLSTDDRVSVDSILEPGARSIEKEAPTSMREDARAANVNHATETLSQPLPVNSVTDDLKVVVSKKSHFRTGLTHLTSTGEAHMVDVGAKMESKRVAIATSYIRFSNPEPSRLISEDSNKKGDALGVARIAGIMAAKRTSDLIPLCHPIAINKVEVDMKTFGPWSRKAGAALWPPSNNHGVVVVQARVDCKGPTGVEMEALTAASTATLTIYDMCKAVDKGIVIGATQVVYKSGGKSGLYVEPRWAEQMGREWFEGRGLEVPVATAPSPEAARHKSLRRDADEKARSASTVEPTDHTVAQNITGNSPQSADEQRLVRAHYGKSNSPREGRRIALARRLRTLGR</sequence>
<dbReference type="Proteomes" id="UP001056384">
    <property type="component" value="Chromosome 2"/>
</dbReference>
<protein>
    <recommendedName>
        <fullName evidence="3">cyclic pyranopterin monophosphate synthase</fullName>
        <ecNumber evidence="3">4.6.1.17</ecNumber>
    </recommendedName>
</protein>
<name>A0A9Q9APG2_9PEZI</name>
<keyword evidence="4" id="KW-0501">Molybdenum cofactor biosynthesis</keyword>
<dbReference type="NCBIfam" id="TIGR00581">
    <property type="entry name" value="moaC"/>
    <property type="match status" value="1"/>
</dbReference>
<comment type="pathway">
    <text evidence="2">Cofactor biosynthesis; molybdopterin biosynthesis.</text>
</comment>
<feature type="region of interest" description="Disordered" evidence="6">
    <location>
        <begin position="44"/>
        <end position="197"/>
    </location>
</feature>
<dbReference type="EC" id="4.6.1.17" evidence="3"/>
<dbReference type="PANTHER" id="PTHR22960:SF0">
    <property type="entry name" value="MOLYBDENUM COFACTOR BIOSYNTHESIS PROTEIN 1"/>
    <property type="match status" value="1"/>
</dbReference>
<dbReference type="InterPro" id="IPR047594">
    <property type="entry name" value="MoaC_bact/euk"/>
</dbReference>
<dbReference type="InterPro" id="IPR002820">
    <property type="entry name" value="Mopterin_CF_biosynth-C_dom"/>
</dbReference>
<evidence type="ECO:0000256" key="2">
    <source>
        <dbReference type="ARBA" id="ARBA00005046"/>
    </source>
</evidence>
<feature type="domain" description="Molybdopterin cofactor biosynthesis C (MoaC)" evidence="7">
    <location>
        <begin position="312"/>
        <end position="463"/>
    </location>
</feature>
<evidence type="ECO:0000256" key="1">
    <source>
        <dbReference type="ARBA" id="ARBA00001637"/>
    </source>
</evidence>
<dbReference type="Gene3D" id="3.30.70.640">
    <property type="entry name" value="Molybdopterin cofactor biosynthesis C (MoaC) domain"/>
    <property type="match status" value="1"/>
</dbReference>
<dbReference type="Pfam" id="PF01967">
    <property type="entry name" value="MoaC"/>
    <property type="match status" value="1"/>
</dbReference>
<organism evidence="8 9">
    <name type="scientific">Septoria linicola</name>
    <dbReference type="NCBI Taxonomy" id="215465"/>
    <lineage>
        <taxon>Eukaryota</taxon>
        <taxon>Fungi</taxon>
        <taxon>Dikarya</taxon>
        <taxon>Ascomycota</taxon>
        <taxon>Pezizomycotina</taxon>
        <taxon>Dothideomycetes</taxon>
        <taxon>Dothideomycetidae</taxon>
        <taxon>Mycosphaerellales</taxon>
        <taxon>Mycosphaerellaceae</taxon>
        <taxon>Septoria</taxon>
    </lineage>
</organism>
<evidence type="ECO:0000256" key="5">
    <source>
        <dbReference type="ARBA" id="ARBA00023239"/>
    </source>
</evidence>
<accession>A0A9Q9APG2</accession>
<dbReference type="SUPFAM" id="SSF55040">
    <property type="entry name" value="Molybdenum cofactor biosynthesis protein C, MoaC"/>
    <property type="match status" value="1"/>
</dbReference>
<keyword evidence="9" id="KW-1185">Reference proteome</keyword>
<dbReference type="GO" id="GO:0061799">
    <property type="term" value="F:cyclic pyranopterin monophosphate synthase activity"/>
    <property type="evidence" value="ECO:0007669"/>
    <property type="project" value="UniProtKB-EC"/>
</dbReference>
<evidence type="ECO:0000313" key="8">
    <source>
        <dbReference type="EMBL" id="USW50170.1"/>
    </source>
</evidence>
<dbReference type="InterPro" id="IPR050105">
    <property type="entry name" value="MoCo_biosynth_MoaA/MoaC"/>
</dbReference>
<dbReference type="HAMAP" id="MF_01224_B">
    <property type="entry name" value="MoaC_B"/>
    <property type="match status" value="1"/>
</dbReference>
<feature type="compositionally biased region" description="Basic and acidic residues" evidence="6">
    <location>
        <begin position="127"/>
        <end position="145"/>
    </location>
</feature>
<dbReference type="GO" id="GO:0006777">
    <property type="term" value="P:Mo-molybdopterin cofactor biosynthetic process"/>
    <property type="evidence" value="ECO:0007669"/>
    <property type="project" value="UniProtKB-KW"/>
</dbReference>
<dbReference type="GO" id="GO:0061798">
    <property type="term" value="F:GTP 3',8'-cyclase activity"/>
    <property type="evidence" value="ECO:0007669"/>
    <property type="project" value="TreeGrafter"/>
</dbReference>
<feature type="compositionally biased region" description="Low complexity" evidence="6">
    <location>
        <begin position="101"/>
        <end position="112"/>
    </location>
</feature>
<feature type="compositionally biased region" description="Polar residues" evidence="6">
    <location>
        <begin position="515"/>
        <end position="538"/>
    </location>
</feature>
<dbReference type="NCBIfam" id="NF006870">
    <property type="entry name" value="PRK09364.1"/>
    <property type="match status" value="1"/>
</dbReference>
<evidence type="ECO:0000313" key="9">
    <source>
        <dbReference type="Proteomes" id="UP001056384"/>
    </source>
</evidence>
<dbReference type="EMBL" id="CP099419">
    <property type="protein sequence ID" value="USW50170.1"/>
    <property type="molecule type" value="Genomic_DNA"/>
</dbReference>
<dbReference type="InterPro" id="IPR023045">
    <property type="entry name" value="MoaC"/>
</dbReference>
<comment type="catalytic activity">
    <reaction evidence="1">
        <text>(8S)-3',8-cyclo-7,8-dihydroguanosine 5'-triphosphate = cyclic pyranopterin phosphate + diphosphate</text>
        <dbReference type="Rhea" id="RHEA:49580"/>
        <dbReference type="ChEBI" id="CHEBI:33019"/>
        <dbReference type="ChEBI" id="CHEBI:59648"/>
        <dbReference type="ChEBI" id="CHEBI:131766"/>
        <dbReference type="EC" id="4.6.1.17"/>
    </reaction>
</comment>
<dbReference type="AlphaFoldDB" id="A0A9Q9APG2"/>
<dbReference type="CDD" id="cd01420">
    <property type="entry name" value="MoaC_PE"/>
    <property type="match status" value="1"/>
</dbReference>
<gene>
    <name evidence="8" type="ORF">Slin15195_G034890</name>
</gene>
<proteinExistence type="inferred from homology"/>
<reference evidence="8" key="1">
    <citation type="submission" date="2022-06" db="EMBL/GenBank/DDBJ databases">
        <title>Complete genome sequences of two strains of the flax pathogen Septoria linicola.</title>
        <authorList>
            <person name="Lapalu N."/>
            <person name="Simon A."/>
            <person name="Demenou B."/>
            <person name="Paumier D."/>
            <person name="Guillot M.-P."/>
            <person name="Gout L."/>
            <person name="Valade R."/>
        </authorList>
    </citation>
    <scope>NUCLEOTIDE SEQUENCE</scope>
    <source>
        <strain evidence="8">SE15195</strain>
    </source>
</reference>
<evidence type="ECO:0000256" key="6">
    <source>
        <dbReference type="SAM" id="MobiDB-lite"/>
    </source>
</evidence>
<evidence type="ECO:0000256" key="3">
    <source>
        <dbReference type="ARBA" id="ARBA00012575"/>
    </source>
</evidence>
<keyword evidence="5" id="KW-0456">Lyase</keyword>
<feature type="compositionally biased region" description="Basic and acidic residues" evidence="6">
    <location>
        <begin position="76"/>
        <end position="90"/>
    </location>
</feature>
<feature type="region of interest" description="Disordered" evidence="6">
    <location>
        <begin position="493"/>
        <end position="540"/>
    </location>
</feature>
<evidence type="ECO:0000256" key="4">
    <source>
        <dbReference type="ARBA" id="ARBA00023150"/>
    </source>
</evidence>
<dbReference type="InterPro" id="IPR036522">
    <property type="entry name" value="MoaC_sf"/>
</dbReference>
<dbReference type="PANTHER" id="PTHR22960">
    <property type="entry name" value="MOLYBDOPTERIN COFACTOR SYNTHESIS PROTEIN A"/>
    <property type="match status" value="1"/>
</dbReference>